<dbReference type="AlphaFoldDB" id="A0A942T4G5"/>
<proteinExistence type="predicted"/>
<reference evidence="1" key="1">
    <citation type="submission" date="2021-05" db="EMBL/GenBank/DDBJ databases">
        <title>Novel Bacillus species.</title>
        <authorList>
            <person name="Liu G."/>
        </authorList>
    </citation>
    <scope>NUCLEOTIDE SEQUENCE</scope>
    <source>
        <strain evidence="1 3">FJAT-50051</strain>
    </source>
</reference>
<evidence type="ECO:0000313" key="2">
    <source>
        <dbReference type="EMBL" id="MCH6268150.1"/>
    </source>
</evidence>
<dbReference type="Proteomes" id="UP000677265">
    <property type="component" value="Unassembled WGS sequence"/>
</dbReference>
<organism evidence="1">
    <name type="scientific">Neobacillus citreus</name>
    <dbReference type="NCBI Taxonomy" id="2833578"/>
    <lineage>
        <taxon>Bacteria</taxon>
        <taxon>Bacillati</taxon>
        <taxon>Bacillota</taxon>
        <taxon>Bacilli</taxon>
        <taxon>Bacillales</taxon>
        <taxon>Bacillaceae</taxon>
        <taxon>Neobacillus</taxon>
    </lineage>
</organism>
<name>A0A942T4G5_9BACI</name>
<dbReference type="EMBL" id="JAGYPE020000050">
    <property type="protein sequence ID" value="MCH6268150.1"/>
    <property type="molecule type" value="Genomic_DNA"/>
</dbReference>
<sequence length="177" mass="20563">MFDPTAFDNMKVVIEGALYDLDMIGEILVTDRNDWLNLAKMSRLFTISFGLRESRLPIHAKMELEARLNNLAAELLPESLSEQNAGCYVKLQFSLELPENQRDFYGLYKIFQNIWGETRKISQSVEYNPLEKSKNIRLVISIDFERIVKEEQMEDFAEMTEFMIATLQQLEEYGSGS</sequence>
<accession>A0A942T4G5</accession>
<protein>
    <recommendedName>
        <fullName evidence="4">Group-specific protein</fullName>
    </recommendedName>
</protein>
<evidence type="ECO:0000313" key="3">
    <source>
        <dbReference type="Proteomes" id="UP000677265"/>
    </source>
</evidence>
<evidence type="ECO:0008006" key="4">
    <source>
        <dbReference type="Google" id="ProtNLM"/>
    </source>
</evidence>
<evidence type="ECO:0000313" key="1">
    <source>
        <dbReference type="EMBL" id="MBS4185270.1"/>
    </source>
</evidence>
<dbReference type="RefSeq" id="WP_213145090.1">
    <property type="nucleotide sequence ID" value="NZ_JAGYPE020000050.1"/>
</dbReference>
<keyword evidence="3" id="KW-1185">Reference proteome</keyword>
<gene>
    <name evidence="2" type="ORF">KHB02_021710</name>
    <name evidence="1" type="ORF">KHB02_28200</name>
</gene>
<comment type="caution">
    <text evidence="1">The sequence shown here is derived from an EMBL/GenBank/DDBJ whole genome shotgun (WGS) entry which is preliminary data.</text>
</comment>
<dbReference type="EMBL" id="JAGYPE010000005">
    <property type="protein sequence ID" value="MBS4185270.1"/>
    <property type="molecule type" value="Genomic_DNA"/>
</dbReference>